<protein>
    <submittedName>
        <fullName evidence="2">Uncharacterized protein</fullName>
    </submittedName>
</protein>
<proteinExistence type="predicted"/>
<keyword evidence="1" id="KW-0812">Transmembrane</keyword>
<name>A0A382PLW1_9ZZZZ</name>
<sequence length="67" mass="7820">MVNQITLIIILLFIFVPSPIYAYMDPGTWSYLFSIIVAFSAGFLFYVKSSWGKMKEIFNKIFKKNNN</sequence>
<dbReference type="AlphaFoldDB" id="A0A382PLW1"/>
<reference evidence="2" key="1">
    <citation type="submission" date="2018-05" db="EMBL/GenBank/DDBJ databases">
        <authorList>
            <person name="Lanie J.A."/>
            <person name="Ng W.-L."/>
            <person name="Kazmierczak K.M."/>
            <person name="Andrzejewski T.M."/>
            <person name="Davidsen T.M."/>
            <person name="Wayne K.J."/>
            <person name="Tettelin H."/>
            <person name="Glass J.I."/>
            <person name="Rusch D."/>
            <person name="Podicherti R."/>
            <person name="Tsui H.-C.T."/>
            <person name="Winkler M.E."/>
        </authorList>
    </citation>
    <scope>NUCLEOTIDE SEQUENCE</scope>
</reference>
<evidence type="ECO:0000256" key="1">
    <source>
        <dbReference type="SAM" id="Phobius"/>
    </source>
</evidence>
<keyword evidence="1" id="KW-1133">Transmembrane helix</keyword>
<dbReference type="EMBL" id="UINC01108340">
    <property type="protein sequence ID" value="SVC74364.1"/>
    <property type="molecule type" value="Genomic_DNA"/>
</dbReference>
<feature type="transmembrane region" description="Helical" evidence="1">
    <location>
        <begin position="5"/>
        <end position="23"/>
    </location>
</feature>
<accession>A0A382PLW1</accession>
<keyword evidence="1" id="KW-0472">Membrane</keyword>
<organism evidence="2">
    <name type="scientific">marine metagenome</name>
    <dbReference type="NCBI Taxonomy" id="408172"/>
    <lineage>
        <taxon>unclassified sequences</taxon>
        <taxon>metagenomes</taxon>
        <taxon>ecological metagenomes</taxon>
    </lineage>
</organism>
<evidence type="ECO:0000313" key="2">
    <source>
        <dbReference type="EMBL" id="SVC74364.1"/>
    </source>
</evidence>
<feature type="transmembrane region" description="Helical" evidence="1">
    <location>
        <begin position="29"/>
        <end position="47"/>
    </location>
</feature>
<gene>
    <name evidence="2" type="ORF">METZ01_LOCUS327218</name>
</gene>